<reference evidence="2 3" key="1">
    <citation type="journal article" date="2016" name="Nat. Commun.">
        <title>Thousands of microbial genomes shed light on interconnected biogeochemical processes in an aquifer system.</title>
        <authorList>
            <person name="Anantharaman K."/>
            <person name="Brown C.T."/>
            <person name="Hug L.A."/>
            <person name="Sharon I."/>
            <person name="Castelle C.J."/>
            <person name="Probst A.J."/>
            <person name="Thomas B.C."/>
            <person name="Singh A."/>
            <person name="Wilkins M.J."/>
            <person name="Karaoz U."/>
            <person name="Brodie E.L."/>
            <person name="Williams K.H."/>
            <person name="Hubbard S.S."/>
            <person name="Banfield J.F."/>
        </authorList>
    </citation>
    <scope>NUCLEOTIDE SEQUENCE [LARGE SCALE GENOMIC DNA]</scope>
</reference>
<dbReference type="PANTHER" id="PTHR37945">
    <property type="entry name" value="EXTRACELLULAR TUNGSTATE BINDING PROTEIN"/>
    <property type="match status" value="1"/>
</dbReference>
<dbReference type="PROSITE" id="PS51257">
    <property type="entry name" value="PROKAR_LIPOPROTEIN"/>
    <property type="match status" value="1"/>
</dbReference>
<dbReference type="PANTHER" id="PTHR37945:SF1">
    <property type="entry name" value="EXTRACELLULAR TUNGSTATE BINDING PROTEIN"/>
    <property type="match status" value="1"/>
</dbReference>
<dbReference type="Proteomes" id="UP000177876">
    <property type="component" value="Unassembled WGS sequence"/>
</dbReference>
<dbReference type="STRING" id="1797197.A2Y75_03765"/>
<dbReference type="Pfam" id="PF12849">
    <property type="entry name" value="PBP_like_2"/>
    <property type="match status" value="1"/>
</dbReference>
<evidence type="ECO:0000259" key="1">
    <source>
        <dbReference type="Pfam" id="PF12849"/>
    </source>
</evidence>
<dbReference type="Gene3D" id="3.40.190.10">
    <property type="entry name" value="Periplasmic binding protein-like II"/>
    <property type="match status" value="2"/>
</dbReference>
<dbReference type="AlphaFoldDB" id="A0A1F2WHI8"/>
<feature type="domain" description="PBP" evidence="1">
    <location>
        <begin position="38"/>
        <end position="259"/>
    </location>
</feature>
<evidence type="ECO:0000313" key="2">
    <source>
        <dbReference type="EMBL" id="OFW56327.1"/>
    </source>
</evidence>
<sequence>MKGRVMKARKVLPIVVLPVIFIALLIMAGCGEKKVERTDIILATTTSTQDSGLLEQWNPMFEAENPYNMKVIAVGSGQAMEMGRNGECDVMLVHSPADEEKLVADGFAINREAVMYNDFIIVGPASDPAKIKGLSATDAFKAIAATQSKFVSRGDNSGTNAKENTIWKAANISPTGTWYIQSGKGMGDTLRIASEQAAYTLADRGTYLSLKGQLDMEILNEGDKVLFNNYHVMMVNPDKYPDINLAGAQAYEDFVLSPEAQEFLNTYGVDQYGGQLFFPDAL</sequence>
<dbReference type="SUPFAM" id="SSF53850">
    <property type="entry name" value="Periplasmic binding protein-like II"/>
    <property type="match status" value="1"/>
</dbReference>
<dbReference type="InterPro" id="IPR052738">
    <property type="entry name" value="ABC-Tungstate_binding"/>
</dbReference>
<dbReference type="EMBL" id="MELK01000047">
    <property type="protein sequence ID" value="OFW56327.1"/>
    <property type="molecule type" value="Genomic_DNA"/>
</dbReference>
<accession>A0A1F2WHI8</accession>
<organism evidence="2 3">
    <name type="scientific">Candidatus Solincola sediminis</name>
    <dbReference type="NCBI Taxonomy" id="1797199"/>
    <lineage>
        <taxon>Bacteria</taxon>
        <taxon>Bacillati</taxon>
        <taxon>Actinomycetota</taxon>
        <taxon>Candidatus Geothermincolia</taxon>
        <taxon>Candidatus Geothermincolales</taxon>
        <taxon>Candidatus Geothermincolaceae</taxon>
        <taxon>Candidatus Solincola</taxon>
    </lineage>
</organism>
<name>A0A1F2WHI8_9ACTN</name>
<gene>
    <name evidence="2" type="ORF">A2Y75_03765</name>
</gene>
<comment type="caution">
    <text evidence="2">The sequence shown here is derived from an EMBL/GenBank/DDBJ whole genome shotgun (WGS) entry which is preliminary data.</text>
</comment>
<dbReference type="InterPro" id="IPR024370">
    <property type="entry name" value="PBP_domain"/>
</dbReference>
<proteinExistence type="predicted"/>
<protein>
    <submittedName>
        <fullName evidence="2">Tungsten ABC transporter substrate-binding protein</fullName>
    </submittedName>
</protein>
<evidence type="ECO:0000313" key="3">
    <source>
        <dbReference type="Proteomes" id="UP000177876"/>
    </source>
</evidence>